<accession>A0AAW8TV38</accession>
<evidence type="ECO:0000313" key="2">
    <source>
        <dbReference type="Proteomes" id="UP001255696"/>
    </source>
</evidence>
<dbReference type="InterPro" id="IPR006427">
    <property type="entry name" value="Portal_HK97"/>
</dbReference>
<sequence>MKLPFFNFKKRSESPSTVVVMPSQLQELIDDGYTKLSDNPEIRSAVDRIANLVSNMSIHLMQNGELGDTRVNNPLSRLVDIRPNQYMTRKSFIYWIVRTLLLEGNGNCVVKPITMGGRVVSLQPIQPNRVTFDCGQDDYMINIDGNKYDPSTLLHFRINNRVNYPYLGDGYQVSLKTLADNLNQSYQTKRNFMRSEYQPTLIVSVDSDADDLATEEGRMKFETQYLKRSKSGQPWIIPQGLVNVTQTKPLTLNDIAINDSVNIDKKTVASLLGVPPFLLGVGDYKKEEYNSFINTKIMDIAIAIQQTLTTLVSDETMYFAFNPRSLYNYSITELVQAGTQLIQTNTARRNEIRGWLNLPPDEEMQELIVLENYIKQSDIGNQSKLIKGGEANEEVSDTVT</sequence>
<comment type="caution">
    <text evidence="1">The sequence shown here is derived from an EMBL/GenBank/DDBJ whole genome shotgun (WGS) entry which is preliminary data.</text>
</comment>
<protein>
    <submittedName>
        <fullName evidence="1">Phage portal protein</fullName>
    </submittedName>
</protein>
<dbReference type="AlphaFoldDB" id="A0AAW8TV38"/>
<evidence type="ECO:0000313" key="1">
    <source>
        <dbReference type="EMBL" id="MDT2797412.1"/>
    </source>
</evidence>
<dbReference type="EMBL" id="JARQBI010000024">
    <property type="protein sequence ID" value="MDT2797412.1"/>
    <property type="molecule type" value="Genomic_DNA"/>
</dbReference>
<organism evidence="1 2">
    <name type="scientific">Enterococcus cecorum</name>
    <dbReference type="NCBI Taxonomy" id="44008"/>
    <lineage>
        <taxon>Bacteria</taxon>
        <taxon>Bacillati</taxon>
        <taxon>Bacillota</taxon>
        <taxon>Bacilli</taxon>
        <taxon>Lactobacillales</taxon>
        <taxon>Enterococcaceae</taxon>
        <taxon>Enterococcus</taxon>
    </lineage>
</organism>
<proteinExistence type="predicted"/>
<dbReference type="NCBIfam" id="TIGR01537">
    <property type="entry name" value="portal_HK97"/>
    <property type="match status" value="1"/>
</dbReference>
<gene>
    <name evidence="1" type="ORF">P7H47_09205</name>
</gene>
<dbReference type="RefSeq" id="WP_311898166.1">
    <property type="nucleotide sequence ID" value="NZ_JARQBI010000024.1"/>
</dbReference>
<dbReference type="Pfam" id="PF04860">
    <property type="entry name" value="Phage_portal"/>
    <property type="match status" value="1"/>
</dbReference>
<reference evidence="1" key="1">
    <citation type="submission" date="2023-03" db="EMBL/GenBank/DDBJ databases">
        <authorList>
            <person name="Shen W."/>
            <person name="Cai J."/>
        </authorList>
    </citation>
    <scope>NUCLEOTIDE SEQUENCE</scope>
    <source>
        <strain evidence="1">B245-2</strain>
    </source>
</reference>
<dbReference type="InterPro" id="IPR006944">
    <property type="entry name" value="Phage/GTA_portal"/>
</dbReference>
<name>A0AAW8TV38_9ENTE</name>
<dbReference type="Proteomes" id="UP001255696">
    <property type="component" value="Unassembled WGS sequence"/>
</dbReference>